<evidence type="ECO:0000256" key="2">
    <source>
        <dbReference type="ARBA" id="ARBA00039785"/>
    </source>
</evidence>
<keyword evidence="1" id="KW-0560">Oxidoreductase</keyword>
<comment type="caution">
    <text evidence="5">The sequence shown here is derived from an EMBL/GenBank/DDBJ whole genome shotgun (WGS) entry which is preliminary data.</text>
</comment>
<organism evidence="5 6">
    <name type="scientific">Castilleja foliolosa</name>
    <dbReference type="NCBI Taxonomy" id="1961234"/>
    <lineage>
        <taxon>Eukaryota</taxon>
        <taxon>Viridiplantae</taxon>
        <taxon>Streptophyta</taxon>
        <taxon>Embryophyta</taxon>
        <taxon>Tracheophyta</taxon>
        <taxon>Spermatophyta</taxon>
        <taxon>Magnoliopsida</taxon>
        <taxon>eudicotyledons</taxon>
        <taxon>Gunneridae</taxon>
        <taxon>Pentapetalae</taxon>
        <taxon>asterids</taxon>
        <taxon>lamiids</taxon>
        <taxon>Lamiales</taxon>
        <taxon>Orobanchaceae</taxon>
        <taxon>Pedicularideae</taxon>
        <taxon>Castillejinae</taxon>
        <taxon>Castilleja</taxon>
    </lineage>
</organism>
<dbReference type="PANTHER" id="PTHR13847:SF287">
    <property type="entry name" value="FAD-DEPENDENT OXIDOREDUCTASE DOMAIN-CONTAINING PROTEIN 1"/>
    <property type="match status" value="1"/>
</dbReference>
<name>A0ABD3EG04_9LAMI</name>
<evidence type="ECO:0000313" key="5">
    <source>
        <dbReference type="EMBL" id="KAL3653253.1"/>
    </source>
</evidence>
<protein>
    <recommendedName>
        <fullName evidence="2">FAD-dependent oxidoreductase domain-containing protein 1</fullName>
    </recommendedName>
</protein>
<evidence type="ECO:0000256" key="1">
    <source>
        <dbReference type="ARBA" id="ARBA00023002"/>
    </source>
</evidence>
<keyword evidence="6" id="KW-1185">Reference proteome</keyword>
<dbReference type="AlphaFoldDB" id="A0ABD3EG04"/>
<dbReference type="SUPFAM" id="SSF51905">
    <property type="entry name" value="FAD/NAD(P)-binding domain"/>
    <property type="match status" value="1"/>
</dbReference>
<dbReference type="PANTHER" id="PTHR13847">
    <property type="entry name" value="SARCOSINE DEHYDROGENASE-RELATED"/>
    <property type="match status" value="1"/>
</dbReference>
<gene>
    <name evidence="5" type="ORF">CASFOL_002934</name>
</gene>
<sequence>MSFTHSHSSLPLTTAASVLKTALNSDRDPNGVVQARLCAYYSCTVKNATISSNSKSLTPPTCVQARASGSGPSLAVGLDRVSGSNTHTFDVVIVGAGIIGLTIARQFLLGSNLSVAIVDAAVPCAGATGAGQGYIWRVHKSPGTEKWELAMRSHHLWEAMAESVQNQGMDPLQTLGWKKTGSMLVGRTADDCSVLKKKVEKLVEAGLGAQFLSRDELRVEEPALELGEEGGAAFMPDDCQIDAQRAVVFIEKVNRSFGAEGRYAEFYHEPVTSFLRSESNGGIEAVQTSKSTLHVNKAVIIAAGCWSGSVMHDLIRDAQIKLDLPVKPRKGHLLILENFKSFNLNHGLMEAAYVNHESAVLSSATSDSEAGFVANNASISMTATTDTTGRLVLGSSREIVGFNTEIDESIVGRIWERAGEFFPVLKKESLQELSKTREIRVGLRPYNCVPGGKPVITPVPGLSKAFVAAGHEGEGLSLAMGTAEMIYDMVLENPLKVNPEPFSA</sequence>
<evidence type="ECO:0000313" key="6">
    <source>
        <dbReference type="Proteomes" id="UP001632038"/>
    </source>
</evidence>
<comment type="function">
    <text evidence="3">Required for the assembly of the mitochondrial membrane respiratory chain NADH dehydrogenase (Complex I). Involved in mid-late stages of complex I assembly.</text>
</comment>
<reference evidence="6" key="1">
    <citation type="journal article" date="2024" name="IScience">
        <title>Strigolactones Initiate the Formation of Haustorium-like Structures in Castilleja.</title>
        <authorList>
            <person name="Buerger M."/>
            <person name="Peterson D."/>
            <person name="Chory J."/>
        </authorList>
    </citation>
    <scope>NUCLEOTIDE SEQUENCE [LARGE SCALE GENOMIC DNA]</scope>
</reference>
<dbReference type="SUPFAM" id="SSF54373">
    <property type="entry name" value="FAD-linked reductases, C-terminal domain"/>
    <property type="match status" value="1"/>
</dbReference>
<dbReference type="GO" id="GO:0016491">
    <property type="term" value="F:oxidoreductase activity"/>
    <property type="evidence" value="ECO:0007669"/>
    <property type="project" value="UniProtKB-KW"/>
</dbReference>
<proteinExistence type="predicted"/>
<evidence type="ECO:0000259" key="4">
    <source>
        <dbReference type="Pfam" id="PF01266"/>
    </source>
</evidence>
<accession>A0ABD3EG04</accession>
<dbReference type="Proteomes" id="UP001632038">
    <property type="component" value="Unassembled WGS sequence"/>
</dbReference>
<dbReference type="Gene3D" id="3.50.50.60">
    <property type="entry name" value="FAD/NAD(P)-binding domain"/>
    <property type="match status" value="1"/>
</dbReference>
<dbReference type="InterPro" id="IPR036188">
    <property type="entry name" value="FAD/NAD-bd_sf"/>
</dbReference>
<evidence type="ECO:0000256" key="3">
    <source>
        <dbReference type="ARBA" id="ARBA00046185"/>
    </source>
</evidence>
<dbReference type="Pfam" id="PF01266">
    <property type="entry name" value="DAO"/>
    <property type="match status" value="1"/>
</dbReference>
<feature type="domain" description="FAD dependent oxidoreductase" evidence="4">
    <location>
        <begin position="90"/>
        <end position="488"/>
    </location>
</feature>
<dbReference type="InterPro" id="IPR006076">
    <property type="entry name" value="FAD-dep_OxRdtase"/>
</dbReference>
<dbReference type="EMBL" id="JAVIJP010000005">
    <property type="protein sequence ID" value="KAL3653253.1"/>
    <property type="molecule type" value="Genomic_DNA"/>
</dbReference>
<dbReference type="Gene3D" id="3.30.9.10">
    <property type="entry name" value="D-Amino Acid Oxidase, subunit A, domain 2"/>
    <property type="match status" value="1"/>
</dbReference>